<feature type="transmembrane region" description="Helical" evidence="10">
    <location>
        <begin position="372"/>
        <end position="397"/>
    </location>
</feature>
<evidence type="ECO:0000313" key="13">
    <source>
        <dbReference type="Proteomes" id="UP000249688"/>
    </source>
</evidence>
<evidence type="ECO:0000313" key="12">
    <source>
        <dbReference type="EMBL" id="PZW48727.1"/>
    </source>
</evidence>
<name>A0A2W7IRI8_9PROT</name>
<protein>
    <submittedName>
        <fullName evidence="12">Sodium/proton antiporter (CPA1 family)</fullName>
    </submittedName>
</protein>
<keyword evidence="7 10" id="KW-0406">Ion transport</keyword>
<keyword evidence="3" id="KW-1003">Cell membrane</keyword>
<evidence type="ECO:0000256" key="1">
    <source>
        <dbReference type="ARBA" id="ARBA00004651"/>
    </source>
</evidence>
<keyword evidence="10" id="KW-0997">Cell inner membrane</keyword>
<evidence type="ECO:0000256" key="10">
    <source>
        <dbReference type="RuleBase" id="RU366002"/>
    </source>
</evidence>
<accession>A0A2W7IRI8</accession>
<comment type="caution">
    <text evidence="12">The sequence shown here is derived from an EMBL/GenBank/DDBJ whole genome shotgun (WGS) entry which is preliminary data.</text>
</comment>
<feature type="transmembrane region" description="Helical" evidence="10">
    <location>
        <begin position="53"/>
        <end position="71"/>
    </location>
</feature>
<dbReference type="EMBL" id="QKYU01000004">
    <property type="protein sequence ID" value="PZW48727.1"/>
    <property type="molecule type" value="Genomic_DNA"/>
</dbReference>
<evidence type="ECO:0000256" key="8">
    <source>
        <dbReference type="ARBA" id="ARBA00023136"/>
    </source>
</evidence>
<keyword evidence="10" id="KW-0050">Antiport</keyword>
<proteinExistence type="inferred from homology"/>
<feature type="transmembrane region" description="Helical" evidence="10">
    <location>
        <begin position="111"/>
        <end position="134"/>
    </location>
</feature>
<dbReference type="AlphaFoldDB" id="A0A2W7IRI8"/>
<dbReference type="NCBIfam" id="TIGR00831">
    <property type="entry name" value="a_cpa1"/>
    <property type="match status" value="1"/>
</dbReference>
<dbReference type="PANTHER" id="PTHR10110">
    <property type="entry name" value="SODIUM/HYDROGEN EXCHANGER"/>
    <property type="match status" value="1"/>
</dbReference>
<comment type="caution">
    <text evidence="10">Lacks conserved residue(s) required for the propagation of feature annotation.</text>
</comment>
<evidence type="ECO:0000256" key="2">
    <source>
        <dbReference type="ARBA" id="ARBA00022448"/>
    </source>
</evidence>
<feature type="transmembrane region" description="Helical" evidence="10">
    <location>
        <begin position="234"/>
        <end position="252"/>
    </location>
</feature>
<comment type="similarity">
    <text evidence="10">Belongs to the monovalent cation:proton antiporter 1 (CPA1) transporter (TC 2.A.36) family.</text>
</comment>
<dbReference type="Proteomes" id="UP000249688">
    <property type="component" value="Unassembled WGS sequence"/>
</dbReference>
<evidence type="ECO:0000256" key="3">
    <source>
        <dbReference type="ARBA" id="ARBA00022475"/>
    </source>
</evidence>
<keyword evidence="9 10" id="KW-0739">Sodium transport</keyword>
<keyword evidence="8 10" id="KW-0472">Membrane</keyword>
<keyword evidence="4 10" id="KW-0812">Transmembrane</keyword>
<dbReference type="RefSeq" id="WP_111397052.1">
    <property type="nucleotide sequence ID" value="NZ_QKYU01000004.1"/>
</dbReference>
<dbReference type="Pfam" id="PF00999">
    <property type="entry name" value="Na_H_Exchanger"/>
    <property type="match status" value="1"/>
</dbReference>
<feature type="transmembrane region" description="Helical" evidence="10">
    <location>
        <begin position="181"/>
        <end position="203"/>
    </location>
</feature>
<dbReference type="InterPro" id="IPR004705">
    <property type="entry name" value="Cation/H_exchanger_CPA1_bac"/>
</dbReference>
<evidence type="ECO:0000256" key="9">
    <source>
        <dbReference type="ARBA" id="ARBA00023201"/>
    </source>
</evidence>
<dbReference type="PANTHER" id="PTHR10110:SF86">
    <property type="entry name" value="SODIUM_HYDROGEN EXCHANGER 7"/>
    <property type="match status" value="1"/>
</dbReference>
<keyword evidence="2 10" id="KW-0813">Transport</keyword>
<keyword evidence="6 10" id="KW-0915">Sodium</keyword>
<evidence type="ECO:0000259" key="11">
    <source>
        <dbReference type="Pfam" id="PF00999"/>
    </source>
</evidence>
<dbReference type="InterPro" id="IPR018422">
    <property type="entry name" value="Cation/H_exchanger_CPA1"/>
</dbReference>
<feature type="transmembrane region" description="Helical" evidence="10">
    <location>
        <begin position="346"/>
        <end position="366"/>
    </location>
</feature>
<keyword evidence="5 10" id="KW-1133">Transmembrane helix</keyword>
<reference evidence="12 13" key="1">
    <citation type="submission" date="2018-06" db="EMBL/GenBank/DDBJ databases">
        <title>Genomic Encyclopedia of Archaeal and Bacterial Type Strains, Phase II (KMG-II): from individual species to whole genera.</title>
        <authorList>
            <person name="Goeker M."/>
        </authorList>
    </citation>
    <scope>NUCLEOTIDE SEQUENCE [LARGE SCALE GENOMIC DNA]</scope>
    <source>
        <strain evidence="12 13">DSM 24525</strain>
    </source>
</reference>
<dbReference type="GO" id="GO:0051453">
    <property type="term" value="P:regulation of intracellular pH"/>
    <property type="evidence" value="ECO:0007669"/>
    <property type="project" value="TreeGrafter"/>
</dbReference>
<dbReference type="OrthoDB" id="9809206at2"/>
<dbReference type="GO" id="GO:0005886">
    <property type="term" value="C:plasma membrane"/>
    <property type="evidence" value="ECO:0007669"/>
    <property type="project" value="UniProtKB-SubCell"/>
</dbReference>
<dbReference type="GO" id="GO:0015385">
    <property type="term" value="F:sodium:proton antiporter activity"/>
    <property type="evidence" value="ECO:0007669"/>
    <property type="project" value="InterPro"/>
</dbReference>
<dbReference type="GO" id="GO:0098719">
    <property type="term" value="P:sodium ion import across plasma membrane"/>
    <property type="evidence" value="ECO:0007669"/>
    <property type="project" value="TreeGrafter"/>
</dbReference>
<evidence type="ECO:0000256" key="7">
    <source>
        <dbReference type="ARBA" id="ARBA00023065"/>
    </source>
</evidence>
<feature type="transmembrane region" description="Helical" evidence="10">
    <location>
        <begin position="264"/>
        <end position="285"/>
    </location>
</feature>
<organism evidence="12 13">
    <name type="scientific">Humitalea rosea</name>
    <dbReference type="NCBI Taxonomy" id="990373"/>
    <lineage>
        <taxon>Bacteria</taxon>
        <taxon>Pseudomonadati</taxon>
        <taxon>Pseudomonadota</taxon>
        <taxon>Alphaproteobacteria</taxon>
        <taxon>Acetobacterales</taxon>
        <taxon>Roseomonadaceae</taxon>
        <taxon>Humitalea</taxon>
    </lineage>
</organism>
<gene>
    <name evidence="12" type="ORF">C8P66_104144</name>
</gene>
<feature type="transmembrane region" description="Helical" evidence="10">
    <location>
        <begin position="83"/>
        <end position="105"/>
    </location>
</feature>
<evidence type="ECO:0000256" key="4">
    <source>
        <dbReference type="ARBA" id="ARBA00022692"/>
    </source>
</evidence>
<dbReference type="Gene3D" id="6.10.140.1330">
    <property type="match status" value="1"/>
</dbReference>
<comment type="function">
    <text evidence="10">Na(+)/H(+) antiporter that extrudes sodium in exchange for external protons.</text>
</comment>
<dbReference type="InterPro" id="IPR006153">
    <property type="entry name" value="Cation/H_exchanger_TM"/>
</dbReference>
<feature type="domain" description="Cation/H+ exchanger transmembrane" evidence="11">
    <location>
        <begin position="12"/>
        <end position="398"/>
    </location>
</feature>
<keyword evidence="13" id="KW-1185">Reference proteome</keyword>
<sequence length="525" mass="55643">MAIVEALLGLLAACVVLALIARWAGLPYAVVLVLGGSALAFVPGLPKVSLDPELALAFFLPPLLMGSALRTDWRAFRASLRPILVLAVGAVLFTTVAIAVVARFLLPDLPWAAAAALGAIVAPPDAVAAAAVLQRLRISRRIVTILEGESLVNDATALVLYRFAVAAVAAGSVSLDGVGVAFLIAALGGVAIGYGFGKGLIWISRRLDDTLLETALSFLCCFAAYLAAEAVHASGVIAVVTAGILVGRRFLIIYSPQTRLAASAVWEFVDFVLTSLVFILVGLQLNDILDGLAGRNPWFIAVVAVTLSVALILSRFIWVFPATLLARLIPAVARRDPLPPWRHTMVVAWAGMRGVVSLAAALALPLDFPERNLIAFLAFCAILATLVVQGTTLEWVIKRMGAEEPMPAGLDLAEAEVLRLVADASLADLQGRLESPLDGAIAADLIPEYRDKARVFLGVAKGASRAELTARLQMRLAALRAGRARLLAHNEASDLPDDLLQKVTQDLDFEELRLRQLLGTGRSHG</sequence>
<evidence type="ECO:0000256" key="5">
    <source>
        <dbReference type="ARBA" id="ARBA00022989"/>
    </source>
</evidence>
<feature type="transmembrane region" description="Helical" evidence="10">
    <location>
        <begin position="297"/>
        <end position="325"/>
    </location>
</feature>
<evidence type="ECO:0000256" key="6">
    <source>
        <dbReference type="ARBA" id="ARBA00023053"/>
    </source>
</evidence>
<dbReference type="GO" id="GO:0015386">
    <property type="term" value="F:potassium:proton antiporter activity"/>
    <property type="evidence" value="ECO:0007669"/>
    <property type="project" value="TreeGrafter"/>
</dbReference>
<comment type="subcellular location">
    <subcellularLocation>
        <location evidence="10">Cell inner membrane</location>
        <topology evidence="10">Multi-pass membrane protein</topology>
    </subcellularLocation>
    <subcellularLocation>
        <location evidence="1">Cell membrane</location>
        <topology evidence="1">Multi-pass membrane protein</topology>
    </subcellularLocation>
</comment>